<comment type="caution">
    <text evidence="2">The sequence shown here is derived from an EMBL/GenBank/DDBJ whole genome shotgun (WGS) entry which is preliminary data.</text>
</comment>
<accession>A0ABU7L2H3</accession>
<evidence type="ECO:0000313" key="3">
    <source>
        <dbReference type="Proteomes" id="UP001348641"/>
    </source>
</evidence>
<evidence type="ECO:0000256" key="1">
    <source>
        <dbReference type="SAM" id="Coils"/>
    </source>
</evidence>
<keyword evidence="1" id="KW-0175">Coiled coil</keyword>
<reference evidence="2 3" key="1">
    <citation type="submission" date="2023-07" db="EMBL/GenBank/DDBJ databases">
        <authorList>
            <person name="Girao M."/>
            <person name="Carvalho M.F."/>
        </authorList>
    </citation>
    <scope>NUCLEOTIDE SEQUENCE [LARGE SCALE GENOMIC DNA]</scope>
    <source>
        <strain evidence="2 3">66/93</strain>
    </source>
</reference>
<sequence length="132" mass="14626">MSDDLLRQQIRAVLQAEEDYEESKEALLQEYEAKGRRVIGGGQVEHDTWEVTDYRTGETIVSGGGGLEGYAEALGSAQAEREDWVHIDPITENLGLAVPHTEGLPESLCEALDHWVREQADDDDISMVLGED</sequence>
<evidence type="ECO:0000313" key="2">
    <source>
        <dbReference type="EMBL" id="MEE2055744.1"/>
    </source>
</evidence>
<protein>
    <recommendedName>
        <fullName evidence="4">Immunity protein Imm1</fullName>
    </recommendedName>
</protein>
<dbReference type="EMBL" id="JAUUCC010000219">
    <property type="protein sequence ID" value="MEE2055744.1"/>
    <property type="molecule type" value="Genomic_DNA"/>
</dbReference>
<gene>
    <name evidence="2" type="ORF">Q8A49_35115</name>
</gene>
<organism evidence="2 3">
    <name type="scientific">Nocardiopsis tropica</name>
    <dbReference type="NCBI Taxonomy" id="109330"/>
    <lineage>
        <taxon>Bacteria</taxon>
        <taxon>Bacillati</taxon>
        <taxon>Actinomycetota</taxon>
        <taxon>Actinomycetes</taxon>
        <taxon>Streptosporangiales</taxon>
        <taxon>Nocardiopsidaceae</taxon>
        <taxon>Nocardiopsis</taxon>
    </lineage>
</organism>
<evidence type="ECO:0008006" key="4">
    <source>
        <dbReference type="Google" id="ProtNLM"/>
    </source>
</evidence>
<dbReference type="RefSeq" id="WP_330162471.1">
    <property type="nucleotide sequence ID" value="NZ_BAAAJA010000061.1"/>
</dbReference>
<feature type="coiled-coil region" evidence="1">
    <location>
        <begin position="6"/>
        <end position="34"/>
    </location>
</feature>
<proteinExistence type="predicted"/>
<name>A0ABU7L2H3_9ACTN</name>
<dbReference type="Proteomes" id="UP001348641">
    <property type="component" value="Unassembled WGS sequence"/>
</dbReference>